<dbReference type="InterPro" id="IPR001119">
    <property type="entry name" value="SLH_dom"/>
</dbReference>
<dbReference type="PANTHER" id="PTHR43308">
    <property type="entry name" value="OUTER MEMBRANE PROTEIN ALPHA-RELATED"/>
    <property type="match status" value="1"/>
</dbReference>
<feature type="domain" description="SLH" evidence="2">
    <location>
        <begin position="166"/>
        <end position="229"/>
    </location>
</feature>
<dbReference type="InterPro" id="IPR051465">
    <property type="entry name" value="Cell_Envelope_Struct_Comp"/>
</dbReference>
<keyword evidence="1" id="KW-0677">Repeat</keyword>
<organism evidence="3 4">
    <name type="scientific">Aminipila butyrica</name>
    <dbReference type="NCBI Taxonomy" id="433296"/>
    <lineage>
        <taxon>Bacteria</taxon>
        <taxon>Bacillati</taxon>
        <taxon>Bacillota</taxon>
        <taxon>Clostridia</taxon>
        <taxon>Peptostreptococcales</taxon>
        <taxon>Anaerovoracaceae</taxon>
        <taxon>Aminipila</taxon>
    </lineage>
</organism>
<dbReference type="AlphaFoldDB" id="A0A858BV93"/>
<dbReference type="Proteomes" id="UP000466848">
    <property type="component" value="Chromosome"/>
</dbReference>
<keyword evidence="4" id="KW-1185">Reference proteome</keyword>
<gene>
    <name evidence="3" type="ORF">Ami103574_08290</name>
</gene>
<dbReference type="RefSeq" id="WP_163066486.1">
    <property type="nucleotide sequence ID" value="NZ_CP048649.1"/>
</dbReference>
<dbReference type="PANTHER" id="PTHR43308:SF5">
    <property type="entry name" value="S-LAYER PROTEIN _ PEPTIDOGLYCAN ENDO-BETA-N-ACETYLGLUCOSAMINIDASE"/>
    <property type="match status" value="1"/>
</dbReference>
<evidence type="ECO:0000259" key="2">
    <source>
        <dbReference type="PROSITE" id="PS51272"/>
    </source>
</evidence>
<dbReference type="EMBL" id="CP048649">
    <property type="protein sequence ID" value="QIB69322.1"/>
    <property type="molecule type" value="Genomic_DNA"/>
</dbReference>
<reference evidence="3 4" key="1">
    <citation type="submission" date="2020-02" db="EMBL/GenBank/DDBJ databases">
        <authorList>
            <person name="Kim Y.B."/>
            <person name="Roh S.W."/>
        </authorList>
    </citation>
    <scope>NUCLEOTIDE SEQUENCE [LARGE SCALE GENOMIC DNA]</scope>
    <source>
        <strain evidence="3 4">DSM 103574</strain>
    </source>
</reference>
<name>A0A858BV93_9FIRM</name>
<feature type="domain" description="SLH" evidence="2">
    <location>
        <begin position="40"/>
        <end position="103"/>
    </location>
</feature>
<evidence type="ECO:0000313" key="3">
    <source>
        <dbReference type="EMBL" id="QIB69322.1"/>
    </source>
</evidence>
<dbReference type="PROSITE" id="PS51272">
    <property type="entry name" value="SLH"/>
    <property type="match status" value="2"/>
</dbReference>
<proteinExistence type="predicted"/>
<evidence type="ECO:0000256" key="1">
    <source>
        <dbReference type="ARBA" id="ARBA00022737"/>
    </source>
</evidence>
<dbReference type="Pfam" id="PF00395">
    <property type="entry name" value="SLH"/>
    <property type="match status" value="2"/>
</dbReference>
<protein>
    <submittedName>
        <fullName evidence="3">S-layer homology domain-containing protein</fullName>
    </submittedName>
</protein>
<dbReference type="KEGG" id="abut:Ami103574_08290"/>
<evidence type="ECO:0000313" key="4">
    <source>
        <dbReference type="Proteomes" id="UP000466848"/>
    </source>
</evidence>
<sequence>MKKKIVCVILIGILLLGTVSIVYAEESAISVWNPASKMEFKTIYTDIESGNWAYEAVNAMAEKGVVKGYPDGSFKPLGTVTYGEFIKMALIAGTGEDIGNAPAINEKTGAKQNWALNYYTEALGKGYFGSTDIKAEQLDRSIPRSDMALITSSILGDIKIENYDKLENSLTDVNSTVKNDYDIIKSYASGIITGYEDNTFKPENTLTRAESATVIYRLTDESKRILPGEKKEENNSTSGTDIASVIKNYKTYGESKYSGTDSDGIYEEWMEPGAFAEATSYEFVTDMSAYKVEERINNGTKGLRINGKHPLELGWGNLYLMKDDAIVEFTSNGIHEADITTIEYFVFPRYKNTHHVVGIMPNPLYKGQ</sequence>
<accession>A0A858BV93</accession>